<comment type="caution">
    <text evidence="1">The sequence shown here is derived from an EMBL/GenBank/DDBJ whole genome shotgun (WGS) entry which is preliminary data.</text>
</comment>
<reference evidence="1 2" key="1">
    <citation type="submission" date="2014-07" db="EMBL/GenBank/DDBJ databases">
        <title>Genome of Chryseobacterium vrystaatense LMG 22846.</title>
        <authorList>
            <person name="Pipes S.E."/>
            <person name="Stropko S.J."/>
            <person name="Newman J.D."/>
        </authorList>
    </citation>
    <scope>NUCLEOTIDE SEQUENCE [LARGE SCALE GENOMIC DNA]</scope>
    <source>
        <strain evidence="1 2">LMG 22846</strain>
    </source>
</reference>
<protein>
    <recommendedName>
        <fullName evidence="3">Natural product</fullName>
    </recommendedName>
</protein>
<gene>
    <name evidence="1" type="ORF">IW16_00865</name>
</gene>
<keyword evidence="2" id="KW-1185">Reference proteome</keyword>
<organism evidence="1 2">
    <name type="scientific">Chryseobacterium vrystaatense</name>
    <dbReference type="NCBI Taxonomy" id="307480"/>
    <lineage>
        <taxon>Bacteria</taxon>
        <taxon>Pseudomonadati</taxon>
        <taxon>Bacteroidota</taxon>
        <taxon>Flavobacteriia</taxon>
        <taxon>Flavobacteriales</taxon>
        <taxon>Weeksellaceae</taxon>
        <taxon>Chryseobacterium group</taxon>
        <taxon>Chryseobacterium</taxon>
    </lineage>
</organism>
<dbReference type="InterPro" id="IPR058074">
    <property type="entry name" value="Bacteriocin-like"/>
</dbReference>
<evidence type="ECO:0000313" key="1">
    <source>
        <dbReference type="EMBL" id="KFF27804.1"/>
    </source>
</evidence>
<dbReference type="NCBIfam" id="NF047798">
    <property type="entry name" value="leader_Chryseo"/>
    <property type="match status" value="1"/>
</dbReference>
<dbReference type="Proteomes" id="UP000028719">
    <property type="component" value="Unassembled WGS sequence"/>
</dbReference>
<accession>A0ABR4USQ7</accession>
<sequence length="86" mass="9300">MLFNSRSKNKLNILFMKNLRKFSRNELKNIDGGIRNPQEHLAGDGGGGTDGCKQCVSCSNRQGSPSCYTDPNGDCAKALSMAKSLC</sequence>
<proteinExistence type="predicted"/>
<evidence type="ECO:0000313" key="2">
    <source>
        <dbReference type="Proteomes" id="UP000028719"/>
    </source>
</evidence>
<evidence type="ECO:0008006" key="3">
    <source>
        <dbReference type="Google" id="ProtNLM"/>
    </source>
</evidence>
<dbReference type="EMBL" id="JPRI01000001">
    <property type="protein sequence ID" value="KFF27804.1"/>
    <property type="molecule type" value="Genomic_DNA"/>
</dbReference>
<name>A0ABR4USQ7_9FLAO</name>